<name>A0A017T7S3_9BACT</name>
<keyword evidence="3" id="KW-1185">Reference proteome</keyword>
<evidence type="ECO:0000313" key="2">
    <source>
        <dbReference type="EMBL" id="EYF05012.1"/>
    </source>
</evidence>
<reference evidence="2 3" key="1">
    <citation type="submission" date="2013-05" db="EMBL/GenBank/DDBJ databases">
        <title>Genome assembly of Chondromyces apiculatus DSM 436.</title>
        <authorList>
            <person name="Sharma G."/>
            <person name="Khatri I."/>
            <person name="Kaur C."/>
            <person name="Mayilraj S."/>
            <person name="Subramanian S."/>
        </authorList>
    </citation>
    <scope>NUCLEOTIDE SEQUENCE [LARGE SCALE GENOMIC DNA]</scope>
    <source>
        <strain evidence="2 3">DSM 436</strain>
    </source>
</reference>
<accession>A0A017T7S3</accession>
<evidence type="ECO:0000313" key="3">
    <source>
        <dbReference type="Proteomes" id="UP000019678"/>
    </source>
</evidence>
<comment type="caution">
    <text evidence="2">The sequence shown here is derived from an EMBL/GenBank/DDBJ whole genome shotgun (WGS) entry which is preliminary data.</text>
</comment>
<dbReference type="Proteomes" id="UP000019678">
    <property type="component" value="Unassembled WGS sequence"/>
</dbReference>
<sequence>MGEGGAPGGAHARRRGASRAGGEDGRRHATRRGGGST</sequence>
<protein>
    <submittedName>
        <fullName evidence="2">Uncharacterized protein</fullName>
    </submittedName>
</protein>
<organism evidence="2 3">
    <name type="scientific">Chondromyces apiculatus DSM 436</name>
    <dbReference type="NCBI Taxonomy" id="1192034"/>
    <lineage>
        <taxon>Bacteria</taxon>
        <taxon>Pseudomonadati</taxon>
        <taxon>Myxococcota</taxon>
        <taxon>Polyangia</taxon>
        <taxon>Polyangiales</taxon>
        <taxon>Polyangiaceae</taxon>
        <taxon>Chondromyces</taxon>
    </lineage>
</organism>
<feature type="region of interest" description="Disordered" evidence="1">
    <location>
        <begin position="1"/>
        <end position="37"/>
    </location>
</feature>
<dbReference type="EMBL" id="ASRX01000027">
    <property type="protein sequence ID" value="EYF05012.1"/>
    <property type="molecule type" value="Genomic_DNA"/>
</dbReference>
<gene>
    <name evidence="2" type="ORF">CAP_3602</name>
</gene>
<proteinExistence type="predicted"/>
<dbReference type="AlphaFoldDB" id="A0A017T7S3"/>
<evidence type="ECO:0000256" key="1">
    <source>
        <dbReference type="SAM" id="MobiDB-lite"/>
    </source>
</evidence>